<comment type="caution">
    <text evidence="1">The sequence shown here is derived from an EMBL/GenBank/DDBJ whole genome shotgun (WGS) entry which is preliminary data.</text>
</comment>
<accession>A0A645A1F3</accession>
<dbReference type="EMBL" id="VSSQ01011129">
    <property type="protein sequence ID" value="MPM46071.1"/>
    <property type="molecule type" value="Genomic_DNA"/>
</dbReference>
<organism evidence="1">
    <name type="scientific">bioreactor metagenome</name>
    <dbReference type="NCBI Taxonomy" id="1076179"/>
    <lineage>
        <taxon>unclassified sequences</taxon>
        <taxon>metagenomes</taxon>
        <taxon>ecological metagenomes</taxon>
    </lineage>
</organism>
<reference evidence="1" key="1">
    <citation type="submission" date="2019-08" db="EMBL/GenBank/DDBJ databases">
        <authorList>
            <person name="Kucharzyk K."/>
            <person name="Murdoch R.W."/>
            <person name="Higgins S."/>
            <person name="Loffler F."/>
        </authorList>
    </citation>
    <scope>NUCLEOTIDE SEQUENCE</scope>
</reference>
<evidence type="ECO:0000313" key="1">
    <source>
        <dbReference type="EMBL" id="MPM46071.1"/>
    </source>
</evidence>
<proteinExistence type="predicted"/>
<gene>
    <name evidence="1" type="ORF">SDC9_92767</name>
</gene>
<dbReference type="AlphaFoldDB" id="A0A645A1F3"/>
<sequence>MGYLPIIGNLIAEKKLSDYATIQKGSPQKIETKYDWYNTKYKSIKGNLSYMLQRNTIYDDKVSEQVNYDVLKQYSIVNSEFPQNLSFPSINTIWTELNADDYSIKSQRLYLLGVYNTEDISEEESKKMCAIIADKFINLMGEDYNFTGIQIIYYDKNGGYECAIDAHGFKKLEYDEILSKTKKVDRLPEDYLDWLSKQ</sequence>
<protein>
    <submittedName>
        <fullName evidence="1">Uncharacterized protein</fullName>
    </submittedName>
</protein>
<name>A0A645A1F3_9ZZZZ</name>